<dbReference type="EMBL" id="JAUSVP010000015">
    <property type="protein sequence ID" value="MDQ0449450.1"/>
    <property type="molecule type" value="Genomic_DNA"/>
</dbReference>
<evidence type="ECO:0000313" key="3">
    <source>
        <dbReference type="EMBL" id="MDQ0449450.1"/>
    </source>
</evidence>
<dbReference type="RefSeq" id="WP_238201308.1">
    <property type="nucleotide sequence ID" value="NZ_BPQE01000003.1"/>
</dbReference>
<dbReference type="Proteomes" id="UP001231124">
    <property type="component" value="Unassembled WGS sequence"/>
</dbReference>
<name>A0ABU0I4B4_9HYPH</name>
<gene>
    <name evidence="3" type="ORF">QO012_003969</name>
</gene>
<sequence>MTGKPIGLVLGASLLALLPGAALAFGGGGGGNSGSGLSPYSSLNGNDRSAGVNNGNYRDPALDPYLRTYAPGQAYGYEAPPRVQPEPARQPRLRMRPYYGYPY</sequence>
<keyword evidence="2" id="KW-0732">Signal</keyword>
<evidence type="ECO:0000313" key="4">
    <source>
        <dbReference type="Proteomes" id="UP001231124"/>
    </source>
</evidence>
<feature type="compositionally biased region" description="Low complexity" evidence="1">
    <location>
        <begin position="35"/>
        <end position="45"/>
    </location>
</feature>
<protein>
    <submittedName>
        <fullName evidence="3">Uncharacterized protein</fullName>
    </submittedName>
</protein>
<feature type="signal peptide" evidence="2">
    <location>
        <begin position="1"/>
        <end position="24"/>
    </location>
</feature>
<comment type="caution">
    <text evidence="3">The sequence shown here is derived from an EMBL/GenBank/DDBJ whole genome shotgun (WGS) entry which is preliminary data.</text>
</comment>
<accession>A0ABU0I4B4</accession>
<evidence type="ECO:0000256" key="1">
    <source>
        <dbReference type="SAM" id="MobiDB-lite"/>
    </source>
</evidence>
<feature type="region of interest" description="Disordered" evidence="1">
    <location>
        <begin position="34"/>
        <end position="57"/>
    </location>
</feature>
<reference evidence="3 4" key="1">
    <citation type="submission" date="2023-07" db="EMBL/GenBank/DDBJ databases">
        <title>Genomic Encyclopedia of Type Strains, Phase IV (KMG-IV): sequencing the most valuable type-strain genomes for metagenomic binning, comparative biology and taxonomic classification.</title>
        <authorList>
            <person name="Goeker M."/>
        </authorList>
    </citation>
    <scope>NUCLEOTIDE SEQUENCE [LARGE SCALE GENOMIC DNA]</scope>
    <source>
        <strain evidence="3 4">DSM 19013</strain>
    </source>
</reference>
<feature type="chain" id="PRO_5045881446" evidence="2">
    <location>
        <begin position="25"/>
        <end position="103"/>
    </location>
</feature>
<evidence type="ECO:0000256" key="2">
    <source>
        <dbReference type="SAM" id="SignalP"/>
    </source>
</evidence>
<proteinExistence type="predicted"/>
<keyword evidence="4" id="KW-1185">Reference proteome</keyword>
<feature type="region of interest" description="Disordered" evidence="1">
    <location>
        <begin position="76"/>
        <end position="103"/>
    </location>
</feature>
<organism evidence="3 4">
    <name type="scientific">Methylobacterium aerolatum</name>
    <dbReference type="NCBI Taxonomy" id="418708"/>
    <lineage>
        <taxon>Bacteria</taxon>
        <taxon>Pseudomonadati</taxon>
        <taxon>Pseudomonadota</taxon>
        <taxon>Alphaproteobacteria</taxon>
        <taxon>Hyphomicrobiales</taxon>
        <taxon>Methylobacteriaceae</taxon>
        <taxon>Methylobacterium</taxon>
    </lineage>
</organism>